<sequence length="371" mass="39207">MVSDVLIVGAGPAGLAVGGALAMAGQPSVLFERGPSAGTAWHHHYARLHLHTVKELSALPGLPFPPDAPRYVPRQGVADYLAAYAAHYRLELRYGQAVTRIVRDGAGWQVHMVDGTAHRSHAIVLATGANATPVRPALPGETGFGGRILHSHAYRDASPFAGQRVLVVGMGNTGAEIALDLAEAGVATTVSVRSPINVVRRDVLGRPTQRTAMLLAKLPPAWGDRLGVWLRDLTVGDLTPLGLRTPALSPLRQLRETGRTPVIDLGTLDLIRAGRIAVRPGVRTLTPTGVQFTDGREEAFDALLLATGYRPAVQALFPDLALPVDARGLPREVVGTGDAAGLYFVGFELTRPGGLLNTIADQARTVARTLA</sequence>
<keyword evidence="3" id="KW-1185">Reference proteome</keyword>
<dbReference type="Gene3D" id="3.50.50.60">
    <property type="entry name" value="FAD/NAD(P)-binding domain"/>
    <property type="match status" value="1"/>
</dbReference>
<dbReference type="GO" id="GO:0050660">
    <property type="term" value="F:flavin adenine dinucleotide binding"/>
    <property type="evidence" value="ECO:0007669"/>
    <property type="project" value="InterPro"/>
</dbReference>
<dbReference type="GO" id="GO:0050661">
    <property type="term" value="F:NADP binding"/>
    <property type="evidence" value="ECO:0007669"/>
    <property type="project" value="InterPro"/>
</dbReference>
<dbReference type="Pfam" id="PF13738">
    <property type="entry name" value="Pyr_redox_3"/>
    <property type="match status" value="1"/>
</dbReference>
<dbReference type="PRINTS" id="PR00368">
    <property type="entry name" value="FADPNR"/>
</dbReference>
<evidence type="ECO:0000313" key="3">
    <source>
        <dbReference type="Proteomes" id="UP000288178"/>
    </source>
</evidence>
<dbReference type="Proteomes" id="UP000288178">
    <property type="component" value="Unassembled WGS sequence"/>
</dbReference>
<dbReference type="AlphaFoldDB" id="A0A3S2WWM2"/>
<reference evidence="2 3" key="1">
    <citation type="submission" date="2019-01" db="EMBL/GenBank/DDBJ databases">
        <authorList>
            <person name="Chen W.-M."/>
        </authorList>
    </citation>
    <scope>NUCLEOTIDE SEQUENCE [LARGE SCALE GENOMIC DNA]</scope>
    <source>
        <strain evidence="2 3">ICH-3</strain>
    </source>
</reference>
<dbReference type="PANTHER" id="PTHR43539">
    <property type="entry name" value="FLAVIN-BINDING MONOOXYGENASE-LIKE PROTEIN (AFU_ORTHOLOGUE AFUA_4G09220)"/>
    <property type="match status" value="1"/>
</dbReference>
<comment type="caution">
    <text evidence="2">The sequence shown here is derived from an EMBL/GenBank/DDBJ whole genome shotgun (WGS) entry which is preliminary data.</text>
</comment>
<name>A0A3S2WWM2_9BURK</name>
<protein>
    <submittedName>
        <fullName evidence="2">NAD(P)/FAD-dependent oxidoreductase</fullName>
    </submittedName>
</protein>
<evidence type="ECO:0000313" key="2">
    <source>
        <dbReference type="EMBL" id="RVT53504.1"/>
    </source>
</evidence>
<dbReference type="InterPro" id="IPR000960">
    <property type="entry name" value="Flavin_mOase"/>
</dbReference>
<keyword evidence="1" id="KW-0560">Oxidoreductase</keyword>
<proteinExistence type="predicted"/>
<dbReference type="InterPro" id="IPR050982">
    <property type="entry name" value="Auxin_biosynth/cation_transpt"/>
</dbReference>
<dbReference type="PIRSF" id="PIRSF000332">
    <property type="entry name" value="FMO"/>
    <property type="match status" value="1"/>
</dbReference>
<dbReference type="InterPro" id="IPR036188">
    <property type="entry name" value="FAD/NAD-bd_sf"/>
</dbReference>
<dbReference type="SUPFAM" id="SSF51905">
    <property type="entry name" value="FAD/NAD(P)-binding domain"/>
    <property type="match status" value="2"/>
</dbReference>
<organism evidence="2 3">
    <name type="scientific">Rubrivivax albus</name>
    <dbReference type="NCBI Taxonomy" id="2499835"/>
    <lineage>
        <taxon>Bacteria</taxon>
        <taxon>Pseudomonadati</taxon>
        <taxon>Pseudomonadota</taxon>
        <taxon>Betaproteobacteria</taxon>
        <taxon>Burkholderiales</taxon>
        <taxon>Sphaerotilaceae</taxon>
        <taxon>Rubrivivax</taxon>
    </lineage>
</organism>
<dbReference type="PRINTS" id="PR00469">
    <property type="entry name" value="PNDRDTASEII"/>
</dbReference>
<dbReference type="PANTHER" id="PTHR43539:SF78">
    <property type="entry name" value="FLAVIN-CONTAINING MONOOXYGENASE"/>
    <property type="match status" value="1"/>
</dbReference>
<dbReference type="EMBL" id="SACT01000001">
    <property type="protein sequence ID" value="RVT53504.1"/>
    <property type="molecule type" value="Genomic_DNA"/>
</dbReference>
<dbReference type="GO" id="GO:0005829">
    <property type="term" value="C:cytosol"/>
    <property type="evidence" value="ECO:0007669"/>
    <property type="project" value="TreeGrafter"/>
</dbReference>
<gene>
    <name evidence="2" type="ORF">ENE75_00965</name>
</gene>
<accession>A0A3S2WWM2</accession>
<evidence type="ECO:0000256" key="1">
    <source>
        <dbReference type="ARBA" id="ARBA00023002"/>
    </source>
</evidence>
<dbReference type="GO" id="GO:0004497">
    <property type="term" value="F:monooxygenase activity"/>
    <property type="evidence" value="ECO:0007669"/>
    <property type="project" value="TreeGrafter"/>
</dbReference>